<reference evidence="1 2" key="1">
    <citation type="journal article" date="2017" name="Front. Microbiol.">
        <title>New Insights into the Diversity of the Genus Faecalibacterium.</title>
        <authorList>
            <person name="Benevides L."/>
            <person name="Burman S."/>
            <person name="Martin R."/>
            <person name="Robert V."/>
            <person name="Thomas M."/>
            <person name="Miquel S."/>
            <person name="Chain F."/>
            <person name="Sokol H."/>
            <person name="Bermudez-Humaran L.G."/>
            <person name="Morrison M."/>
            <person name="Langella P."/>
            <person name="Azevedo V.A."/>
            <person name="Chatel J.M."/>
            <person name="Soares S."/>
        </authorList>
    </citation>
    <scope>NUCLEOTIDE SEQUENCE [LARGE SCALE GENOMIC DNA]</scope>
    <source>
        <strain evidence="2">CNCM I-4541</strain>
    </source>
</reference>
<comment type="caution">
    <text evidence="1">The sequence shown here is derived from an EMBL/GenBank/DDBJ whole genome shotgun (WGS) entry which is preliminary data.</text>
</comment>
<gene>
    <name evidence="1" type="ORF">CGS49_01570</name>
</gene>
<dbReference type="Proteomes" id="UP000220959">
    <property type="component" value="Unassembled WGS sequence"/>
</dbReference>
<name>A0ACC9D2I9_9FIRM</name>
<evidence type="ECO:0000313" key="1">
    <source>
        <dbReference type="EMBL" id="PDX62308.1"/>
    </source>
</evidence>
<dbReference type="EMBL" id="NMTR01000004">
    <property type="protein sequence ID" value="PDX62308.1"/>
    <property type="molecule type" value="Genomic_DNA"/>
</dbReference>
<accession>A0ACC9D2I9</accession>
<protein>
    <submittedName>
        <fullName evidence="1">Competence protein ComEC</fullName>
    </submittedName>
</protein>
<proteinExistence type="predicted"/>
<keyword evidence="2" id="KW-1185">Reference proteome</keyword>
<organism evidence="1 2">
    <name type="scientific">Faecalibacterium langellae</name>
    <dbReference type="NCBI Taxonomy" id="3435293"/>
    <lineage>
        <taxon>Bacteria</taxon>
        <taxon>Bacillati</taxon>
        <taxon>Bacillota</taxon>
        <taxon>Clostridia</taxon>
        <taxon>Eubacteriales</taxon>
        <taxon>Oscillospiraceae</taxon>
        <taxon>Faecalibacterium</taxon>
    </lineage>
</organism>
<evidence type="ECO:0000313" key="2">
    <source>
        <dbReference type="Proteomes" id="UP000220959"/>
    </source>
</evidence>
<sequence length="692" mass="74361">MLGVELVYAFLPQTERFVPFAAFFVALCLLLCIFEKTRAAALCILLGAAAGMASVLYTENRMEQLRVRYAGRPLVLTAEVETASDSYYPGIVDAVLHVEEVNGQTVSFRVECETLPDCEAGQRVQGRFTLAAPAAGSRVDRYTDGIALLAVPDEDKPDLEVLGESGSFRARTHRLQQKLSASLRRRMDGSTGGVLAAMTVGDRSHLSAALRSAYRSAGLSHVLVVSGMHVSILCGDILSSLIPYEWEQSYRSRKRRALFRSLLAFLLMGVTGFTPSVCRAAVAVWVSALGVWVYGAPDTLTSLAVAGIAMTAGNSYAACDIGFELSFAAVLGTVAGGACVRRAREWYCRRFWKKAKNPVKRPWYLKLPMRLWGLAESACIAACASAATFPVLVLRGLSISVWAVASSVAVLWLVQPMLLLGLGTAFAGLVPALAPVYGLLSRAAVLLTGLMDRWALWLAEKPGTGLYFDTAYAAIVCLVLIGLCWLAFRWKVRLRAAVPCILLTAAVTVGLGNALSRDVVHIDLVGSANAPAVVVTQNETAVVLFRGGASAQNAVENQLARRGVQNVELLVDLRTKPQMACTLEAARTVRAEQMAANTAQELRCTPARVEVLRTRGGSLARLTIGNRQFVALSGNVELAEPVSAQWLLASPAKPTAVRYGNVLALRRYDWLESGDALPASLSLRRGGGLKAE</sequence>